<dbReference type="STRING" id="2094558.A0A314XP73"/>
<dbReference type="AlphaFoldDB" id="A0A314XP73"/>
<dbReference type="PANTHER" id="PTHR37243:SF2">
    <property type="entry name" value="NEGATIVE REGULATOR OF SYSTEMIC ACQUIRED RESISTANCE SNI1"/>
    <property type="match status" value="1"/>
</dbReference>
<keyword evidence="2" id="KW-1185">Reference proteome</keyword>
<dbReference type="GO" id="GO:0030915">
    <property type="term" value="C:Smc5-Smc6 complex"/>
    <property type="evidence" value="ECO:0007669"/>
    <property type="project" value="InterPro"/>
</dbReference>
<proteinExistence type="predicted"/>
<dbReference type="EMBL" id="PJQY01002101">
    <property type="protein sequence ID" value="PQP96464.1"/>
    <property type="molecule type" value="Genomic_DNA"/>
</dbReference>
<sequence length="114" mass="12566">MIAVRGDLLITPRDQLTRGFQLLIQDLADPTREGNFRASETKIMGLDVSKTSAYMQGSTTRADGVRTPVVEIILDELTYNRDILSPFLQLPATSHGTSFISLSKFDSVIGFICT</sequence>
<dbReference type="GO" id="GO:0005634">
    <property type="term" value="C:nucleus"/>
    <property type="evidence" value="ECO:0007669"/>
    <property type="project" value="InterPro"/>
</dbReference>
<protein>
    <submittedName>
        <fullName evidence="1">Negative regulator of systemic acquired resistance SNI1</fullName>
    </submittedName>
</protein>
<evidence type="ECO:0000313" key="1">
    <source>
        <dbReference type="EMBL" id="PQP96464.1"/>
    </source>
</evidence>
<gene>
    <name evidence="1" type="ORF">Pyn_15834</name>
</gene>
<reference evidence="1 2" key="1">
    <citation type="submission" date="2018-02" db="EMBL/GenBank/DDBJ databases">
        <title>Draft genome of wild Prunus yedoensis var. nudiflora.</title>
        <authorList>
            <person name="Baek S."/>
            <person name="Kim J.-H."/>
            <person name="Choi K."/>
            <person name="Kim G.-B."/>
            <person name="Cho A."/>
            <person name="Jang H."/>
            <person name="Shin C.-H."/>
            <person name="Yu H.-J."/>
            <person name="Mun J.-H."/>
        </authorList>
    </citation>
    <scope>NUCLEOTIDE SEQUENCE [LARGE SCALE GENOMIC DNA]</scope>
    <source>
        <strain evidence="2">cv. Jeju island</strain>
        <tissue evidence="1">Leaf</tissue>
    </source>
</reference>
<dbReference type="GO" id="GO:0010113">
    <property type="term" value="P:negative regulation of systemic acquired resistance"/>
    <property type="evidence" value="ECO:0007669"/>
    <property type="project" value="TreeGrafter"/>
</dbReference>
<dbReference type="GO" id="GO:0006974">
    <property type="term" value="P:DNA damage response"/>
    <property type="evidence" value="ECO:0007669"/>
    <property type="project" value="InterPro"/>
</dbReference>
<dbReference type="OrthoDB" id="1885692at2759"/>
<accession>A0A314XP73</accession>
<dbReference type="PANTHER" id="PTHR37243">
    <property type="entry name" value="NEGATIVE REGULATOR OF SYSTEMIC ACQUIRED RESISTANCE SNI1"/>
    <property type="match status" value="1"/>
</dbReference>
<dbReference type="GO" id="GO:0045892">
    <property type="term" value="P:negative regulation of DNA-templated transcription"/>
    <property type="evidence" value="ECO:0007669"/>
    <property type="project" value="InterPro"/>
</dbReference>
<dbReference type="Proteomes" id="UP000250321">
    <property type="component" value="Unassembled WGS sequence"/>
</dbReference>
<organism evidence="1 2">
    <name type="scientific">Prunus yedoensis var. nudiflora</name>
    <dbReference type="NCBI Taxonomy" id="2094558"/>
    <lineage>
        <taxon>Eukaryota</taxon>
        <taxon>Viridiplantae</taxon>
        <taxon>Streptophyta</taxon>
        <taxon>Embryophyta</taxon>
        <taxon>Tracheophyta</taxon>
        <taxon>Spermatophyta</taxon>
        <taxon>Magnoliopsida</taxon>
        <taxon>eudicotyledons</taxon>
        <taxon>Gunneridae</taxon>
        <taxon>Pentapetalae</taxon>
        <taxon>rosids</taxon>
        <taxon>fabids</taxon>
        <taxon>Rosales</taxon>
        <taxon>Rosaceae</taxon>
        <taxon>Amygdaloideae</taxon>
        <taxon>Amygdaleae</taxon>
        <taxon>Prunus</taxon>
    </lineage>
</organism>
<evidence type="ECO:0000313" key="2">
    <source>
        <dbReference type="Proteomes" id="UP000250321"/>
    </source>
</evidence>
<name>A0A314XP73_PRUYE</name>
<dbReference type="GO" id="GO:0000976">
    <property type="term" value="F:transcription cis-regulatory region binding"/>
    <property type="evidence" value="ECO:0007669"/>
    <property type="project" value="TreeGrafter"/>
</dbReference>
<dbReference type="InterPro" id="IPR034561">
    <property type="entry name" value="SNI1"/>
</dbReference>
<comment type="caution">
    <text evidence="1">The sequence shown here is derived from an EMBL/GenBank/DDBJ whole genome shotgun (WGS) entry which is preliminary data.</text>
</comment>